<dbReference type="Pfam" id="PF01026">
    <property type="entry name" value="TatD_DNase"/>
    <property type="match status" value="1"/>
</dbReference>
<evidence type="ECO:0000313" key="6">
    <source>
        <dbReference type="Proteomes" id="UP000315724"/>
    </source>
</evidence>
<dbReference type="PANTHER" id="PTHR46124">
    <property type="entry name" value="D-AMINOACYL-TRNA DEACYLASE"/>
    <property type="match status" value="1"/>
</dbReference>
<dbReference type="PROSITE" id="PS01137">
    <property type="entry name" value="TATD_1"/>
    <property type="match status" value="1"/>
</dbReference>
<keyword evidence="2 4" id="KW-0479">Metal-binding</keyword>
<dbReference type="NCBIfam" id="TIGR00010">
    <property type="entry name" value="YchF/TatD family DNA exonuclease"/>
    <property type="match status" value="1"/>
</dbReference>
<feature type="binding site" evidence="4">
    <location>
        <position position="220"/>
    </location>
    <ligand>
        <name>a divalent metal cation</name>
        <dbReference type="ChEBI" id="CHEBI:60240"/>
        <label>1</label>
    </ligand>
</feature>
<dbReference type="InterPro" id="IPR015991">
    <property type="entry name" value="TatD/YcfH-like"/>
</dbReference>
<dbReference type="InterPro" id="IPR001130">
    <property type="entry name" value="TatD-like"/>
</dbReference>
<name>A0A517QTJ8_9PLAN</name>
<dbReference type="FunFam" id="3.20.20.140:FF:000005">
    <property type="entry name" value="TatD family hydrolase"/>
    <property type="match status" value="1"/>
</dbReference>
<accession>A0A517QTJ8</accession>
<dbReference type="KEGG" id="tpol:Mal48_42340"/>
<feature type="binding site" evidence="4">
    <location>
        <position position="170"/>
    </location>
    <ligand>
        <name>a divalent metal cation</name>
        <dbReference type="ChEBI" id="CHEBI:60240"/>
        <label>2</label>
    </ligand>
</feature>
<proteinExistence type="inferred from homology"/>
<dbReference type="RefSeq" id="WP_145203750.1">
    <property type="nucleotide sequence ID" value="NZ_CP036267.1"/>
</dbReference>
<feature type="binding site" evidence="4">
    <location>
        <position position="108"/>
    </location>
    <ligand>
        <name>a divalent metal cation</name>
        <dbReference type="ChEBI" id="CHEBI:60240"/>
        <label>1</label>
    </ligand>
</feature>
<comment type="similarity">
    <text evidence="1">Belongs to the metallo-dependent hydrolases superfamily. TatD-type hydrolase family.</text>
</comment>
<dbReference type="InterPro" id="IPR032466">
    <property type="entry name" value="Metal_Hydrolase"/>
</dbReference>
<evidence type="ECO:0000313" key="5">
    <source>
        <dbReference type="EMBL" id="QDT34961.1"/>
    </source>
</evidence>
<dbReference type="GO" id="GO:0005829">
    <property type="term" value="C:cytosol"/>
    <property type="evidence" value="ECO:0007669"/>
    <property type="project" value="TreeGrafter"/>
</dbReference>
<reference evidence="5 6" key="1">
    <citation type="submission" date="2019-02" db="EMBL/GenBank/DDBJ databases">
        <title>Deep-cultivation of Planctomycetes and their phenomic and genomic characterization uncovers novel biology.</title>
        <authorList>
            <person name="Wiegand S."/>
            <person name="Jogler M."/>
            <person name="Boedeker C."/>
            <person name="Pinto D."/>
            <person name="Vollmers J."/>
            <person name="Rivas-Marin E."/>
            <person name="Kohn T."/>
            <person name="Peeters S.H."/>
            <person name="Heuer A."/>
            <person name="Rast P."/>
            <person name="Oberbeckmann S."/>
            <person name="Bunk B."/>
            <person name="Jeske O."/>
            <person name="Meyerdierks A."/>
            <person name="Storesund J.E."/>
            <person name="Kallscheuer N."/>
            <person name="Luecker S."/>
            <person name="Lage O.M."/>
            <person name="Pohl T."/>
            <person name="Merkel B.J."/>
            <person name="Hornburger P."/>
            <person name="Mueller R.-W."/>
            <person name="Bruemmer F."/>
            <person name="Labrenz M."/>
            <person name="Spormann A.M."/>
            <person name="Op den Camp H."/>
            <person name="Overmann J."/>
            <person name="Amann R."/>
            <person name="Jetten M.S.M."/>
            <person name="Mascher T."/>
            <person name="Medema M.H."/>
            <person name="Devos D.P."/>
            <person name="Kaster A.-K."/>
            <person name="Ovreas L."/>
            <person name="Rohde M."/>
            <person name="Galperin M.Y."/>
            <person name="Jogler C."/>
        </authorList>
    </citation>
    <scope>NUCLEOTIDE SEQUENCE [LARGE SCALE GENOMIC DNA]</scope>
    <source>
        <strain evidence="5 6">Mal48</strain>
    </source>
</reference>
<evidence type="ECO:0000256" key="4">
    <source>
        <dbReference type="PIRSR" id="PIRSR005902-1"/>
    </source>
</evidence>
<feature type="binding site" evidence="4">
    <location>
        <position position="144"/>
    </location>
    <ligand>
        <name>a divalent metal cation</name>
        <dbReference type="ChEBI" id="CHEBI:60240"/>
        <label>2</label>
    </ligand>
</feature>
<dbReference type="InterPro" id="IPR018228">
    <property type="entry name" value="DNase_TatD-rel_CS"/>
</dbReference>
<dbReference type="AlphaFoldDB" id="A0A517QTJ8"/>
<feature type="binding site" evidence="4">
    <location>
        <position position="22"/>
    </location>
    <ligand>
        <name>a divalent metal cation</name>
        <dbReference type="ChEBI" id="CHEBI:60240"/>
        <label>1</label>
    </ligand>
</feature>
<protein>
    <submittedName>
        <fullName evidence="5">Putative deoxyribonuclease YcfH</fullName>
        <ecNumber evidence="5">3.1.21.-</ecNumber>
    </submittedName>
</protein>
<dbReference type="PIRSF" id="PIRSF005902">
    <property type="entry name" value="DNase_TatD"/>
    <property type="match status" value="1"/>
</dbReference>
<dbReference type="GO" id="GO:0004536">
    <property type="term" value="F:DNA nuclease activity"/>
    <property type="evidence" value="ECO:0007669"/>
    <property type="project" value="InterPro"/>
</dbReference>
<keyword evidence="3 5" id="KW-0378">Hydrolase</keyword>
<dbReference type="GO" id="GO:0046872">
    <property type="term" value="F:metal ion binding"/>
    <property type="evidence" value="ECO:0007669"/>
    <property type="project" value="UniProtKB-KW"/>
</dbReference>
<dbReference type="CDD" id="cd01310">
    <property type="entry name" value="TatD_DNAse"/>
    <property type="match status" value="1"/>
</dbReference>
<dbReference type="GO" id="GO:0016788">
    <property type="term" value="F:hydrolase activity, acting on ester bonds"/>
    <property type="evidence" value="ECO:0007669"/>
    <property type="project" value="InterPro"/>
</dbReference>
<dbReference type="SUPFAM" id="SSF51556">
    <property type="entry name" value="Metallo-dependent hydrolases"/>
    <property type="match status" value="1"/>
</dbReference>
<dbReference type="OrthoDB" id="9810005at2"/>
<evidence type="ECO:0000256" key="1">
    <source>
        <dbReference type="ARBA" id="ARBA00009275"/>
    </source>
</evidence>
<evidence type="ECO:0000256" key="3">
    <source>
        <dbReference type="ARBA" id="ARBA00022801"/>
    </source>
</evidence>
<dbReference type="Gene3D" id="3.20.20.140">
    <property type="entry name" value="Metal-dependent hydrolases"/>
    <property type="match status" value="1"/>
</dbReference>
<dbReference type="PANTHER" id="PTHR46124:SF2">
    <property type="entry name" value="D-AMINOACYL-TRNA DEACYLASE"/>
    <property type="match status" value="1"/>
</dbReference>
<sequence>MADLIHLTAVSKLVSPMLIDTHAHLDEQSFHVDLPEVLDRAQQAGVHEILTIGITLATSQAAVKLAKSYPQIHAVVGIQPNYVAEMKPGDFEQIVDLAKEDCVVGIGETGLDRYWDHAPIELQVEWFRKHIELSQAINKPFVVHCREAEMDVVELLRECAKNAPLDGVMHSFCGDRETAEACLELGMHISFAGMVTFKKNNDLREVAKAIPLNRIFVETDSPYLAPVPLRGKRNEPANVVQTARCLADLHDLTLEEFASATTENAQRFFSLS</sequence>
<evidence type="ECO:0000256" key="2">
    <source>
        <dbReference type="ARBA" id="ARBA00022723"/>
    </source>
</evidence>
<feature type="binding site" evidence="4">
    <location>
        <position position="24"/>
    </location>
    <ligand>
        <name>a divalent metal cation</name>
        <dbReference type="ChEBI" id="CHEBI:60240"/>
        <label>1</label>
    </ligand>
</feature>
<dbReference type="Proteomes" id="UP000315724">
    <property type="component" value="Chromosome"/>
</dbReference>
<keyword evidence="6" id="KW-1185">Reference proteome</keyword>
<organism evidence="5 6">
    <name type="scientific">Thalassoglobus polymorphus</name>
    <dbReference type="NCBI Taxonomy" id="2527994"/>
    <lineage>
        <taxon>Bacteria</taxon>
        <taxon>Pseudomonadati</taxon>
        <taxon>Planctomycetota</taxon>
        <taxon>Planctomycetia</taxon>
        <taxon>Planctomycetales</taxon>
        <taxon>Planctomycetaceae</taxon>
        <taxon>Thalassoglobus</taxon>
    </lineage>
</organism>
<dbReference type="EMBL" id="CP036267">
    <property type="protein sequence ID" value="QDT34961.1"/>
    <property type="molecule type" value="Genomic_DNA"/>
</dbReference>
<dbReference type="EC" id="3.1.21.-" evidence="5"/>
<gene>
    <name evidence="5" type="primary">ycfH</name>
    <name evidence="5" type="ORF">Mal48_42340</name>
</gene>